<accession>B9YAU0</accession>
<comment type="caution">
    <text evidence="1">The sequence shown here is derived from an EMBL/GenBank/DDBJ whole genome shotgun (WGS) entry which is preliminary data.</text>
</comment>
<evidence type="ECO:0000313" key="1">
    <source>
        <dbReference type="EMBL" id="EEF66909.1"/>
    </source>
</evidence>
<dbReference type="AlphaFoldDB" id="B9YAU0"/>
<evidence type="ECO:0000313" key="2">
    <source>
        <dbReference type="Proteomes" id="UP000005950"/>
    </source>
</evidence>
<sequence>MKTESLFSSLQRSVLSRLANGNGSKNRIEKERDFKTSHQSTNDFYRLCRRGVRAVKAVANREGFRYNRDQK</sequence>
<dbReference type="HOGENOM" id="CLU_2734540_0_0_9"/>
<dbReference type="Proteomes" id="UP000005950">
    <property type="component" value="Unassembled WGS sequence"/>
</dbReference>
<proteinExistence type="predicted"/>
<reference evidence="1 2" key="1">
    <citation type="submission" date="2008-12" db="EMBL/GenBank/DDBJ databases">
        <authorList>
            <person name="Fulton L."/>
            <person name="Clifton S."/>
            <person name="Fulton B."/>
            <person name="Xu J."/>
            <person name="Minx P."/>
            <person name="Pepin K.H."/>
            <person name="Johnson M."/>
            <person name="Bhonagiri V."/>
            <person name="Nash W.E."/>
            <person name="Mardis E.R."/>
            <person name="Wilson R.K."/>
        </authorList>
    </citation>
    <scope>NUCLEOTIDE SEQUENCE [LARGE SCALE GENOMIC DNA]</scope>
    <source>
        <strain evidence="1 2">DSM 12042</strain>
    </source>
</reference>
<organism evidence="1 2">
    <name type="scientific">Holdemania filiformis DSM 12042</name>
    <dbReference type="NCBI Taxonomy" id="545696"/>
    <lineage>
        <taxon>Bacteria</taxon>
        <taxon>Bacillati</taxon>
        <taxon>Bacillota</taxon>
        <taxon>Erysipelotrichia</taxon>
        <taxon>Erysipelotrichales</taxon>
        <taxon>Erysipelotrichaceae</taxon>
        <taxon>Holdemania</taxon>
    </lineage>
</organism>
<protein>
    <submittedName>
        <fullName evidence="1">Uncharacterized protein</fullName>
    </submittedName>
</protein>
<gene>
    <name evidence="1" type="ORF">HOLDEFILI_02947</name>
</gene>
<dbReference type="EMBL" id="ACCF01000188">
    <property type="protein sequence ID" value="EEF66909.1"/>
    <property type="molecule type" value="Genomic_DNA"/>
</dbReference>
<reference evidence="1 2" key="2">
    <citation type="submission" date="2009-02" db="EMBL/GenBank/DDBJ databases">
        <title>Draft genome sequence of Holdemania filiformis DSM 12042.</title>
        <authorList>
            <person name="Sudarsanam P."/>
            <person name="Ley R."/>
            <person name="Guruge J."/>
            <person name="Turnbaugh P.J."/>
            <person name="Mahowald M."/>
            <person name="Liep D."/>
            <person name="Gordon J."/>
        </authorList>
    </citation>
    <scope>NUCLEOTIDE SEQUENCE [LARGE SCALE GENOMIC DNA]</scope>
    <source>
        <strain evidence="1 2">DSM 12042</strain>
    </source>
</reference>
<dbReference type="STRING" id="545696.HOLDEFILI_02947"/>
<name>B9YAU0_9FIRM</name>